<keyword evidence="1" id="KW-1133">Transmembrane helix</keyword>
<keyword evidence="1" id="KW-0812">Transmembrane</keyword>
<accession>A0A2T7BEP6</accession>
<keyword evidence="4" id="KW-1185">Reference proteome</keyword>
<evidence type="ECO:0000313" key="4">
    <source>
        <dbReference type="Proteomes" id="UP000244450"/>
    </source>
</evidence>
<dbReference type="OrthoDB" id="5491447at2"/>
<organism evidence="3 4">
    <name type="scientific">Chitinophaga parva</name>
    <dbReference type="NCBI Taxonomy" id="2169414"/>
    <lineage>
        <taxon>Bacteria</taxon>
        <taxon>Pseudomonadati</taxon>
        <taxon>Bacteroidota</taxon>
        <taxon>Chitinophagia</taxon>
        <taxon>Chitinophagales</taxon>
        <taxon>Chitinophagaceae</taxon>
        <taxon>Chitinophaga</taxon>
    </lineage>
</organism>
<name>A0A2T7BEP6_9BACT</name>
<evidence type="ECO:0000256" key="1">
    <source>
        <dbReference type="SAM" id="Phobius"/>
    </source>
</evidence>
<keyword evidence="1" id="KW-0472">Membrane</keyword>
<gene>
    <name evidence="3" type="ORF">DCC81_10470</name>
</gene>
<feature type="chain" id="PRO_5015396307" description="DUF4129 domain-containing protein" evidence="2">
    <location>
        <begin position="27"/>
        <end position="297"/>
    </location>
</feature>
<reference evidence="3 4" key="1">
    <citation type="submission" date="2018-04" db="EMBL/GenBank/DDBJ databases">
        <title>Chitinophaga fuyangensis sp. nov., isolated from soil in a chemical factory.</title>
        <authorList>
            <person name="Chen K."/>
        </authorList>
    </citation>
    <scope>NUCLEOTIDE SEQUENCE [LARGE SCALE GENOMIC DNA]</scope>
    <source>
        <strain evidence="3 4">LY-1</strain>
    </source>
</reference>
<dbReference type="Proteomes" id="UP000244450">
    <property type="component" value="Unassembled WGS sequence"/>
</dbReference>
<dbReference type="RefSeq" id="WP_108686597.1">
    <property type="nucleotide sequence ID" value="NZ_QCYK01000002.1"/>
</dbReference>
<sequence>MFRDRKKIWTILVALYTALTALPAAAQQQDTVYGYQVPTDTTYDATTVVDSAAAEGYEPDSVTSDAATNYTALEDRVRNGNHALYDTSNAPEGARADIDYASRWPRNLGEDAREKMLKDKALNYNTREGKPSAFIVGLQALLNVIFMPTLYILLSATLVLVIFYILQSNEVQLFRRKSKPLAEVAEVPAQQDEDVATANFEGLLQQAVAAGNWTAATRYLYLYTLQQMHHKGLLRLGQHKTNYDYLTDVRNTRWYKPFSLLTLDYEYVCYGHFELSGADFEKIHAQFNAFKQDLQQS</sequence>
<proteinExistence type="predicted"/>
<feature type="transmembrane region" description="Helical" evidence="1">
    <location>
        <begin position="140"/>
        <end position="166"/>
    </location>
</feature>
<feature type="signal peptide" evidence="2">
    <location>
        <begin position="1"/>
        <end position="26"/>
    </location>
</feature>
<evidence type="ECO:0000256" key="2">
    <source>
        <dbReference type="SAM" id="SignalP"/>
    </source>
</evidence>
<dbReference type="EMBL" id="QCYK01000002">
    <property type="protein sequence ID" value="PUZ24756.1"/>
    <property type="molecule type" value="Genomic_DNA"/>
</dbReference>
<comment type="caution">
    <text evidence="3">The sequence shown here is derived from an EMBL/GenBank/DDBJ whole genome shotgun (WGS) entry which is preliminary data.</text>
</comment>
<protein>
    <recommendedName>
        <fullName evidence="5">DUF4129 domain-containing protein</fullName>
    </recommendedName>
</protein>
<evidence type="ECO:0000313" key="3">
    <source>
        <dbReference type="EMBL" id="PUZ24756.1"/>
    </source>
</evidence>
<evidence type="ECO:0008006" key="5">
    <source>
        <dbReference type="Google" id="ProtNLM"/>
    </source>
</evidence>
<dbReference type="AlphaFoldDB" id="A0A2T7BEP6"/>
<keyword evidence="2" id="KW-0732">Signal</keyword>